<evidence type="ECO:0000256" key="7">
    <source>
        <dbReference type="ARBA" id="ARBA00022759"/>
    </source>
</evidence>
<keyword evidence="19" id="KW-1185">Reference proteome</keyword>
<evidence type="ECO:0000256" key="2">
    <source>
        <dbReference type="ARBA" id="ARBA00004123"/>
    </source>
</evidence>
<dbReference type="GO" id="GO:0031573">
    <property type="term" value="P:mitotic intra-S DNA damage checkpoint signaling"/>
    <property type="evidence" value="ECO:0007669"/>
    <property type="project" value="TreeGrafter"/>
</dbReference>
<gene>
    <name evidence="18" type="primary">SMKI04G5890</name>
    <name evidence="18" type="ORF">SMKI_04G5890</name>
</gene>
<dbReference type="Proteomes" id="UP001161438">
    <property type="component" value="Chromosome 4"/>
</dbReference>
<dbReference type="PANTHER" id="PTHR13451:SF0">
    <property type="entry name" value="CROSSOVER JUNCTION ENDONUCLEASE MUS81"/>
    <property type="match status" value="1"/>
</dbReference>
<evidence type="ECO:0000256" key="6">
    <source>
        <dbReference type="ARBA" id="ARBA00022723"/>
    </source>
</evidence>
<keyword evidence="13 15" id="KW-0539">Nucleus</keyword>
<dbReference type="Gene3D" id="1.10.150.110">
    <property type="entry name" value="DNA polymerase beta, N-terminal domain-like"/>
    <property type="match status" value="1"/>
</dbReference>
<dbReference type="InterPro" id="IPR027421">
    <property type="entry name" value="DNA_pol_lamdba_lyase_dom_sf"/>
</dbReference>
<dbReference type="GO" id="GO:0000727">
    <property type="term" value="P:double-strand break repair via break-induced replication"/>
    <property type="evidence" value="ECO:0007669"/>
    <property type="project" value="UniProtKB-UniRule"/>
</dbReference>
<proteinExistence type="inferred from homology"/>
<dbReference type="GO" id="GO:0046872">
    <property type="term" value="F:metal ion binding"/>
    <property type="evidence" value="ECO:0007669"/>
    <property type="project" value="UniProtKB-UniRule"/>
</dbReference>
<comment type="cofactor">
    <cofactor evidence="1 15">
        <name>Mg(2+)</name>
        <dbReference type="ChEBI" id="CHEBI:18420"/>
    </cofactor>
</comment>
<dbReference type="FunFam" id="1.10.10.10:FF:000307">
    <property type="entry name" value="Crossover junction endonuclease MUS81"/>
    <property type="match status" value="1"/>
</dbReference>
<dbReference type="Pfam" id="PF21136">
    <property type="entry name" value="WHD_MUS81"/>
    <property type="match status" value="1"/>
</dbReference>
<dbReference type="PANTHER" id="PTHR13451">
    <property type="entry name" value="CLASS II CROSSOVER JUNCTION ENDONUCLEASE MUS81"/>
    <property type="match status" value="1"/>
</dbReference>
<dbReference type="SUPFAM" id="SSF52980">
    <property type="entry name" value="Restriction endonuclease-like"/>
    <property type="match status" value="1"/>
</dbReference>
<dbReference type="Gene3D" id="1.10.150.670">
    <property type="entry name" value="Crossover junction endonuclease EME1, DNA-binding domain"/>
    <property type="match status" value="1"/>
</dbReference>
<reference evidence="18" key="1">
    <citation type="submission" date="2022-10" db="EMBL/GenBank/DDBJ databases">
        <authorList>
            <person name="Byrne P K."/>
        </authorList>
    </citation>
    <scope>NUCLEOTIDE SEQUENCE</scope>
    <source>
        <strain evidence="18">IFO1815</strain>
    </source>
</reference>
<keyword evidence="6 15" id="KW-0479">Metal-binding</keyword>
<keyword evidence="5 15" id="KW-0540">Nuclease</keyword>
<dbReference type="Pfam" id="PF21292">
    <property type="entry name" value="EME1-MUS81_C"/>
    <property type="match status" value="1"/>
</dbReference>
<comment type="similarity">
    <text evidence="3 15">Belongs to the XPF family.</text>
</comment>
<evidence type="ECO:0000313" key="19">
    <source>
        <dbReference type="Proteomes" id="UP001161438"/>
    </source>
</evidence>
<dbReference type="GeneID" id="80917458"/>
<dbReference type="InterPro" id="IPR036388">
    <property type="entry name" value="WH-like_DNA-bd_sf"/>
</dbReference>
<evidence type="ECO:0000256" key="10">
    <source>
        <dbReference type="ARBA" id="ARBA00022842"/>
    </source>
</evidence>
<dbReference type="Gene3D" id="1.10.10.10">
    <property type="entry name" value="Winged helix-like DNA-binding domain superfamily/Winged helix DNA-binding domain"/>
    <property type="match status" value="1"/>
</dbReference>
<dbReference type="InterPro" id="IPR006166">
    <property type="entry name" value="ERCC4_domain"/>
</dbReference>
<keyword evidence="12 15" id="KW-0234">DNA repair</keyword>
<feature type="compositionally biased region" description="Polar residues" evidence="16">
    <location>
        <begin position="86"/>
        <end position="111"/>
    </location>
</feature>
<evidence type="ECO:0000256" key="3">
    <source>
        <dbReference type="ARBA" id="ARBA00010015"/>
    </source>
</evidence>
<dbReference type="InterPro" id="IPR047417">
    <property type="entry name" value="WHD_MUS81"/>
</dbReference>
<dbReference type="GO" id="GO:0006308">
    <property type="term" value="P:DNA catabolic process"/>
    <property type="evidence" value="ECO:0007669"/>
    <property type="project" value="UniProtKB-UniRule"/>
</dbReference>
<evidence type="ECO:0000256" key="5">
    <source>
        <dbReference type="ARBA" id="ARBA00022722"/>
    </source>
</evidence>
<dbReference type="InterPro" id="IPR033309">
    <property type="entry name" value="Mus81"/>
</dbReference>
<evidence type="ECO:0000256" key="1">
    <source>
        <dbReference type="ARBA" id="ARBA00001946"/>
    </source>
</evidence>
<evidence type="ECO:0000256" key="13">
    <source>
        <dbReference type="ARBA" id="ARBA00023242"/>
    </source>
</evidence>
<dbReference type="InterPro" id="IPR011335">
    <property type="entry name" value="Restrct_endonuc-II-like"/>
</dbReference>
<organism evidence="18 19">
    <name type="scientific">Saccharomyces mikatae IFO 1815</name>
    <dbReference type="NCBI Taxonomy" id="226126"/>
    <lineage>
        <taxon>Eukaryota</taxon>
        <taxon>Fungi</taxon>
        <taxon>Dikarya</taxon>
        <taxon>Ascomycota</taxon>
        <taxon>Saccharomycotina</taxon>
        <taxon>Saccharomycetes</taxon>
        <taxon>Saccharomycetales</taxon>
        <taxon>Saccharomycetaceae</taxon>
        <taxon>Saccharomyces</taxon>
    </lineage>
</organism>
<name>A0AA35IY05_SACMI</name>
<protein>
    <recommendedName>
        <fullName evidence="4 15">Crossover junction endonuclease MUS81</fullName>
        <ecNumber evidence="15">3.1.22.-</ecNumber>
    </recommendedName>
</protein>
<evidence type="ECO:0000256" key="8">
    <source>
        <dbReference type="ARBA" id="ARBA00022763"/>
    </source>
</evidence>
<dbReference type="Pfam" id="PF02732">
    <property type="entry name" value="ERCC4"/>
    <property type="match status" value="1"/>
</dbReference>
<dbReference type="RefSeq" id="XP_056081362.1">
    <property type="nucleotide sequence ID" value="XM_056221585.1"/>
</dbReference>
<evidence type="ECO:0000256" key="15">
    <source>
        <dbReference type="RuleBase" id="RU369042"/>
    </source>
</evidence>
<evidence type="ECO:0000256" key="16">
    <source>
        <dbReference type="SAM" id="MobiDB-lite"/>
    </source>
</evidence>
<dbReference type="GO" id="GO:0008821">
    <property type="term" value="F:crossover junction DNA endonuclease activity"/>
    <property type="evidence" value="ECO:0007669"/>
    <property type="project" value="UniProtKB-UniRule"/>
</dbReference>
<evidence type="ECO:0000256" key="9">
    <source>
        <dbReference type="ARBA" id="ARBA00022801"/>
    </source>
</evidence>
<comment type="subunit">
    <text evidence="15">Interacts with EME1.</text>
</comment>
<keyword evidence="10 15" id="KW-0460">Magnesium</keyword>
<comment type="subcellular location">
    <subcellularLocation>
        <location evidence="2 15">Nucleus</location>
    </subcellularLocation>
</comment>
<feature type="region of interest" description="Disordered" evidence="16">
    <location>
        <begin position="304"/>
        <end position="331"/>
    </location>
</feature>
<dbReference type="SMART" id="SM00891">
    <property type="entry name" value="ERCC4"/>
    <property type="match status" value="1"/>
</dbReference>
<dbReference type="GO" id="GO:0000712">
    <property type="term" value="P:resolution of meiotic recombination intermediates"/>
    <property type="evidence" value="ECO:0007669"/>
    <property type="project" value="TreeGrafter"/>
</dbReference>
<keyword evidence="11 15" id="KW-0233">DNA recombination</keyword>
<comment type="function">
    <text evidence="15">Interacts with EME1 to form a DNA structure-specific endonuclease with substrate preference for branched DNA structures with a 5'-end at the branch nick. Typical substrates include 3'-flap structures, D-loops, replication forks and nicked Holliday junctions. May be required in mitosis for the processing of stalled or collapsed replication fork intermediates. May be required in meiosis for the repair of meiosis-specific double strand breaks subsequent to single-end invasion (SEI).</text>
</comment>
<dbReference type="GO" id="GO:0003677">
    <property type="term" value="F:DNA binding"/>
    <property type="evidence" value="ECO:0007669"/>
    <property type="project" value="UniProtKB-UniRule"/>
</dbReference>
<feature type="region of interest" description="Disordered" evidence="16">
    <location>
        <begin position="85"/>
        <end position="128"/>
    </location>
</feature>
<dbReference type="InterPro" id="IPR047416">
    <property type="entry name" value="XPF_nuclease_Mus81"/>
</dbReference>
<evidence type="ECO:0000313" key="18">
    <source>
        <dbReference type="EMBL" id="CAI4038247.1"/>
    </source>
</evidence>
<dbReference type="Gene3D" id="3.40.50.10130">
    <property type="match status" value="1"/>
</dbReference>
<dbReference type="InterPro" id="IPR042530">
    <property type="entry name" value="EME1/EME2_C"/>
</dbReference>
<keyword evidence="7 15" id="KW-0255">Endonuclease</keyword>
<feature type="compositionally biased region" description="Basic and acidic residues" evidence="16">
    <location>
        <begin position="112"/>
        <end position="124"/>
    </location>
</feature>
<keyword evidence="14" id="KW-0469">Meiosis</keyword>
<dbReference type="FunFam" id="3.40.50.10130:FF:000011">
    <property type="entry name" value="Crossover junction endonuclease MUS81"/>
    <property type="match status" value="1"/>
</dbReference>
<evidence type="ECO:0000259" key="17">
    <source>
        <dbReference type="SMART" id="SM00891"/>
    </source>
</evidence>
<dbReference type="AlphaFoldDB" id="A0AA35IY05"/>
<dbReference type="CDD" id="cd20074">
    <property type="entry name" value="XPF_nuclease_Mus81"/>
    <property type="match status" value="1"/>
</dbReference>
<keyword evidence="8 15" id="KW-0227">DNA damage</keyword>
<dbReference type="EC" id="3.1.22.-" evidence="15"/>
<evidence type="ECO:0000256" key="12">
    <source>
        <dbReference type="ARBA" id="ARBA00023204"/>
    </source>
</evidence>
<accession>A0AA35IY05</accession>
<dbReference type="CDD" id="cd21036">
    <property type="entry name" value="WH_MUS81"/>
    <property type="match status" value="1"/>
</dbReference>
<evidence type="ECO:0000256" key="4">
    <source>
        <dbReference type="ARBA" id="ARBA00017114"/>
    </source>
</evidence>
<evidence type="ECO:0000256" key="14">
    <source>
        <dbReference type="ARBA" id="ARBA00023254"/>
    </source>
</evidence>
<dbReference type="GO" id="GO:0048476">
    <property type="term" value="C:Holliday junction resolvase complex"/>
    <property type="evidence" value="ECO:0007669"/>
    <property type="project" value="UniProtKB-UniRule"/>
</dbReference>
<evidence type="ECO:0000256" key="11">
    <source>
        <dbReference type="ARBA" id="ARBA00023172"/>
    </source>
</evidence>
<dbReference type="GO" id="GO:0048257">
    <property type="term" value="F:3'-flap endonuclease activity"/>
    <property type="evidence" value="ECO:0007669"/>
    <property type="project" value="TreeGrafter"/>
</dbReference>
<keyword evidence="9 15" id="KW-0378">Hydrolase</keyword>
<sequence length="632" mass="72317">MVLPSNLKELYIEWLQELVDGLSPKQEQLKIAYEKAKRNLQNAEGSFYYPIDLKRVNGIGNTIIKRLDAKLCDYCKLHGIPPIEAPSSTQTTSVRPSKRTTTGLRSIVNSSKNDKNETSEESGTKKRKIRKYIPKKRSGGYAILLSMLELNAISRGVSKEQIIELAGKYSEHCMTPNFSTKEFYGAWSSISALKKHSLVLEEGRPKKYSLTEEGIQLTKNLKLADGILFPEESDGPNAYFASRNDSSELTANLTDLRGEYDKEEDICDLNDTSFMLDITFRDLSTPQRLQDSSFRNEGFHAQTNMSSHKLKEASDNQQISNTASNSKNKTSRRRYNGISYELWRNGDFEIFPIIDHREIKSQSDREFFSRAFERKGMKSEIRQLALGDIIWVAKNKNTGMQCVLNTIVERKRLDDLALSIRDNRFMEQKNRLEKSGCDYKYYLIEETMSGNIGNMNEALKTALWLILIYYKFSMVRTCNSDETVEKIHALHTVVSQHYSEKDILVIFPNDLKNQDDYKRVLLQFRREFERKSGIECCHNLECFQELMGKSDLKTVGELTIHVLMLVKGISLEKAVAIQEIFPTLNNVLMAYKTCSSEEEAKLLMFNILGDAPGAKKITKGLSEKIYDTFGKL</sequence>
<dbReference type="EMBL" id="OX365760">
    <property type="protein sequence ID" value="CAI4038247.1"/>
    <property type="molecule type" value="Genomic_DNA"/>
</dbReference>
<dbReference type="GO" id="GO:0005634">
    <property type="term" value="C:nucleus"/>
    <property type="evidence" value="ECO:0007669"/>
    <property type="project" value="UniProtKB-SubCell"/>
</dbReference>
<feature type="domain" description="ERCC4" evidence="17">
    <location>
        <begin position="351"/>
        <end position="448"/>
    </location>
</feature>